<feature type="domain" description="Erythromycin biosynthesis protein CIII-like C-terminal" evidence="4">
    <location>
        <begin position="608"/>
        <end position="714"/>
    </location>
</feature>
<dbReference type="Pfam" id="PF03033">
    <property type="entry name" value="Glyco_transf_28"/>
    <property type="match status" value="1"/>
</dbReference>
<dbReference type="InterPro" id="IPR004276">
    <property type="entry name" value="GlycoTrans_28_N"/>
</dbReference>
<dbReference type="eggNOG" id="KOG1192">
    <property type="taxonomic scope" value="Eukaryota"/>
</dbReference>
<dbReference type="GO" id="GO:0005975">
    <property type="term" value="P:carbohydrate metabolic process"/>
    <property type="evidence" value="ECO:0007669"/>
    <property type="project" value="InterPro"/>
</dbReference>
<dbReference type="InParanoid" id="A0A0L0HDD2"/>
<dbReference type="FunFam" id="3.40.50.2000:FF:000009">
    <property type="entry name" value="Sterol 3-beta-glucosyltransferase UGT80A2"/>
    <property type="match status" value="1"/>
</dbReference>
<feature type="compositionally biased region" description="Polar residues" evidence="2">
    <location>
        <begin position="1051"/>
        <end position="1068"/>
    </location>
</feature>
<dbReference type="InterPro" id="IPR002213">
    <property type="entry name" value="UDP_glucos_trans"/>
</dbReference>
<feature type="compositionally biased region" description="Low complexity" evidence="2">
    <location>
        <begin position="945"/>
        <end position="957"/>
    </location>
</feature>
<gene>
    <name evidence="5" type="ORF">SPPG_06406</name>
</gene>
<dbReference type="GO" id="GO:0016906">
    <property type="term" value="F:sterol 3-beta-glucosyltransferase activity"/>
    <property type="evidence" value="ECO:0007669"/>
    <property type="project" value="UniProtKB-ARBA"/>
</dbReference>
<dbReference type="Pfam" id="PF06722">
    <property type="entry name" value="EryCIII-like_C"/>
    <property type="match status" value="1"/>
</dbReference>
<feature type="domain" description="Glycosyltransferase family 28 N-terminal" evidence="3">
    <location>
        <begin position="303"/>
        <end position="451"/>
    </location>
</feature>
<dbReference type="Gene3D" id="3.40.50.2000">
    <property type="entry name" value="Glycogen Phosphorylase B"/>
    <property type="match status" value="2"/>
</dbReference>
<evidence type="ECO:0000259" key="4">
    <source>
        <dbReference type="Pfam" id="PF06722"/>
    </source>
</evidence>
<dbReference type="PANTHER" id="PTHR48050">
    <property type="entry name" value="STEROL 3-BETA-GLUCOSYLTRANSFERASE"/>
    <property type="match status" value="1"/>
</dbReference>
<name>A0A0L0HDD2_SPIPD</name>
<feature type="compositionally biased region" description="Polar residues" evidence="2">
    <location>
        <begin position="895"/>
        <end position="909"/>
    </location>
</feature>
<protein>
    <submittedName>
        <fullName evidence="5">Uncharacterized protein</fullName>
    </submittedName>
</protein>
<evidence type="ECO:0000313" key="6">
    <source>
        <dbReference type="Proteomes" id="UP000053201"/>
    </source>
</evidence>
<organism evidence="5 6">
    <name type="scientific">Spizellomyces punctatus (strain DAOM BR117)</name>
    <dbReference type="NCBI Taxonomy" id="645134"/>
    <lineage>
        <taxon>Eukaryota</taxon>
        <taxon>Fungi</taxon>
        <taxon>Fungi incertae sedis</taxon>
        <taxon>Chytridiomycota</taxon>
        <taxon>Chytridiomycota incertae sedis</taxon>
        <taxon>Chytridiomycetes</taxon>
        <taxon>Spizellomycetales</taxon>
        <taxon>Spizellomycetaceae</taxon>
        <taxon>Spizellomyces</taxon>
    </lineage>
</organism>
<evidence type="ECO:0000256" key="2">
    <source>
        <dbReference type="SAM" id="MobiDB-lite"/>
    </source>
</evidence>
<evidence type="ECO:0000313" key="5">
    <source>
        <dbReference type="EMBL" id="KNC98728.1"/>
    </source>
</evidence>
<dbReference type="RefSeq" id="XP_016606768.1">
    <property type="nucleotide sequence ID" value="XM_016754618.1"/>
</dbReference>
<dbReference type="AlphaFoldDB" id="A0A0L0HDD2"/>
<evidence type="ECO:0000256" key="1">
    <source>
        <dbReference type="ARBA" id="ARBA00022679"/>
    </source>
</evidence>
<keyword evidence="6" id="KW-1185">Reference proteome</keyword>
<feature type="region of interest" description="Disordered" evidence="2">
    <location>
        <begin position="254"/>
        <end position="292"/>
    </location>
</feature>
<sequence length="1176" mass="130387">MELEEDNGSSPRGVPESIERVELLEVPPKVFESPLRRSAEIKMRQVFIGLCPVESQGWLPYVYKKTRRPYVLVAWEEELTRYDYEPDEVEVGPDEDLTIEREPGQSTEELLNRWKITHSKHDIVEMGRTTRNMYDVRAFFVQWRREHSSRPATYPYWEPYGVRLTKFINELVDFLVTDDPAWRLPVPIRQGGQKIYVPVYQNFDSPLKYVRWYRQQRKQKRRDSGPPKVIDIGEEKLKRPYSAKIRYDGRLDIDISPKSADNTDDSDDDEDPHSRSSSIPHPAEGTSNGAKTEEDVVVPYMNILILIVGSRGDVQPFVALGKELKAFGHRVRLATHDTFKQFVRNAGLEFFPLAGDPAELMAYMVRNPGLLPGIASIMAGDVGKKRRMITEILASTWEACNAPDVETDTPFIPDAIISNPVTFGHIHCAERLEIPLHMFFTMPWSPTKAFPHPLTNVTYGKAPRPTVNMFSYYLTELLTWQGLGDLINDFRIKTLKLPALSTSVAPNLISGLKVPFTYCWTPSLIPKPPDWGSHIDIAGFFFLDLATNYTPPTDLAAFLAAGPPPVYIGFGSIVVDYPDKLTSLIFSAVEKAGVRAVVSKGWGGIGGGAVPESVLLIDNVPHDWLFEHCAAVCHHGGAGTTAAGLRAGKPTIIVPFFGDQPFWGAMVANQGVGPSPIPFKRLTVRKLVEALNFTKLPPTRQRASDLGARMRAENGVKEGVRSFHRHLPLNDMRCDIQPEAMATLWCQKRHLKLSASVAEILIAAGKIERKDLEKYSTKYWDFKKIGHDDRTQQAVDESQILSDASISGTFPESGVWRWHDGKVTEDGLPDNQLPPVKGAGKCRVAEYSHSLPTTRPGTEQHSRYSPVESLHNIKDAIRGAWGRSGRRSPRPHASPTESPTGKTPVQMRTMQWDGTGIPRTASSPAASATGELVAPTSPNMVRVLSSSSPTSDAQQSARNQVLPIDSKPPTKRTVRVSRVLAGEQPVPISSKNITVKEGNLPLRANMTKPLPPVPSAPVISISDESIDTYPEGRRSWDQLKPIQSIAEEGTYETSQDPLGTPMQSTLSVSEPELSRSRSHSTPVNSRGGEVLDTRATGMPRSRTMAGINGRIASATAHPAHVKGALAFRMPPLPVEEVAETHQVEASEKPKQNVETTVLDGAVAVEIIRRFNELCGE</sequence>
<evidence type="ECO:0000259" key="3">
    <source>
        <dbReference type="Pfam" id="PF03033"/>
    </source>
</evidence>
<dbReference type="GeneID" id="27689714"/>
<dbReference type="FunFam" id="3.40.50.2000:FF:000268">
    <property type="entry name" value="Glycosyltransferase family 1 protein"/>
    <property type="match status" value="1"/>
</dbReference>
<reference evidence="5 6" key="1">
    <citation type="submission" date="2009-08" db="EMBL/GenBank/DDBJ databases">
        <title>The Genome Sequence of Spizellomyces punctatus strain DAOM BR117.</title>
        <authorList>
            <consortium name="The Broad Institute Genome Sequencing Platform"/>
            <person name="Russ C."/>
            <person name="Cuomo C."/>
            <person name="Shea T."/>
            <person name="Young S.K."/>
            <person name="Zeng Q."/>
            <person name="Koehrsen M."/>
            <person name="Haas B."/>
            <person name="Borodovsky M."/>
            <person name="Guigo R."/>
            <person name="Alvarado L."/>
            <person name="Berlin A."/>
            <person name="Bochicchio J."/>
            <person name="Borenstein D."/>
            <person name="Chapman S."/>
            <person name="Chen Z."/>
            <person name="Engels R."/>
            <person name="Freedman E."/>
            <person name="Gellesch M."/>
            <person name="Goldberg J."/>
            <person name="Griggs A."/>
            <person name="Gujja S."/>
            <person name="Heiman D."/>
            <person name="Hepburn T."/>
            <person name="Howarth C."/>
            <person name="Jen D."/>
            <person name="Larson L."/>
            <person name="Lewis B."/>
            <person name="Mehta T."/>
            <person name="Park D."/>
            <person name="Pearson M."/>
            <person name="Roberts A."/>
            <person name="Saif S."/>
            <person name="Shenoy N."/>
            <person name="Sisk P."/>
            <person name="Stolte C."/>
            <person name="Sykes S."/>
            <person name="Thomson T."/>
            <person name="Walk T."/>
            <person name="White J."/>
            <person name="Yandava C."/>
            <person name="Burger G."/>
            <person name="Gray M.W."/>
            <person name="Holland P.W.H."/>
            <person name="King N."/>
            <person name="Lang F.B.F."/>
            <person name="Roger A.J."/>
            <person name="Ruiz-Trillo I."/>
            <person name="Lander E."/>
            <person name="Nusbaum C."/>
        </authorList>
    </citation>
    <scope>NUCLEOTIDE SEQUENCE [LARGE SCALE GENOMIC DNA]</scope>
    <source>
        <strain evidence="5 6">DAOM BR117</strain>
    </source>
</reference>
<dbReference type="Proteomes" id="UP000053201">
    <property type="component" value="Unassembled WGS sequence"/>
</dbReference>
<dbReference type="OrthoDB" id="5835829at2759"/>
<dbReference type="STRING" id="645134.A0A0L0HDD2"/>
<feature type="region of interest" description="Disordered" evidence="2">
    <location>
        <begin position="879"/>
        <end position="958"/>
    </location>
</feature>
<dbReference type="PANTHER" id="PTHR48050:SF13">
    <property type="entry name" value="STEROL 3-BETA-GLUCOSYLTRANSFERASE UGT80A2"/>
    <property type="match status" value="1"/>
</dbReference>
<dbReference type="CDD" id="cd03784">
    <property type="entry name" value="GT1_Gtf-like"/>
    <property type="match status" value="1"/>
</dbReference>
<feature type="region of interest" description="Disordered" evidence="2">
    <location>
        <begin position="1049"/>
        <end position="1093"/>
    </location>
</feature>
<keyword evidence="1" id="KW-0808">Transferase</keyword>
<dbReference type="InterPro" id="IPR010610">
    <property type="entry name" value="EryCIII-like_C"/>
</dbReference>
<dbReference type="EMBL" id="KQ257460">
    <property type="protein sequence ID" value="KNC98728.1"/>
    <property type="molecule type" value="Genomic_DNA"/>
</dbReference>
<dbReference type="VEuPathDB" id="FungiDB:SPPG_06406"/>
<feature type="compositionally biased region" description="Acidic residues" evidence="2">
    <location>
        <begin position="262"/>
        <end position="271"/>
    </location>
</feature>
<accession>A0A0L0HDD2</accession>
<dbReference type="SUPFAM" id="SSF53756">
    <property type="entry name" value="UDP-Glycosyltransferase/glycogen phosphorylase"/>
    <property type="match status" value="1"/>
</dbReference>
<proteinExistence type="predicted"/>
<dbReference type="InterPro" id="IPR050426">
    <property type="entry name" value="Glycosyltransferase_28"/>
</dbReference>